<dbReference type="EMBL" id="CP107020">
    <property type="protein sequence ID" value="UYG15985.1"/>
    <property type="molecule type" value="Genomic_DNA"/>
</dbReference>
<dbReference type="Proteomes" id="UP001164305">
    <property type="component" value="Chromosome"/>
</dbReference>
<reference evidence="1" key="1">
    <citation type="submission" date="2022-10" db="EMBL/GenBank/DDBJ databases">
        <title>Whole-Genome Sequencing of Brachybacterium huguangmaarense BRM-3, Isolated from Betula schmidtii.</title>
        <authorList>
            <person name="Haam D."/>
        </authorList>
    </citation>
    <scope>NUCLEOTIDE SEQUENCE</scope>
    <source>
        <strain evidence="1">BRM-3</strain>
    </source>
</reference>
<evidence type="ECO:0000313" key="2">
    <source>
        <dbReference type="Proteomes" id="UP001164305"/>
    </source>
</evidence>
<proteinExistence type="predicted"/>
<gene>
    <name evidence="1" type="ORF">BRM3_10105</name>
</gene>
<dbReference type="Gene3D" id="1.25.40.10">
    <property type="entry name" value="Tetratricopeptide repeat domain"/>
    <property type="match status" value="1"/>
</dbReference>
<dbReference type="SUPFAM" id="SSF52833">
    <property type="entry name" value="Thioredoxin-like"/>
    <property type="match status" value="1"/>
</dbReference>
<dbReference type="Gene3D" id="3.40.30.10">
    <property type="entry name" value="Glutaredoxin"/>
    <property type="match status" value="1"/>
</dbReference>
<dbReference type="RefSeq" id="WP_263593198.1">
    <property type="nucleotide sequence ID" value="NZ_CP107020.1"/>
</dbReference>
<dbReference type="InterPro" id="IPR011990">
    <property type="entry name" value="TPR-like_helical_dom_sf"/>
</dbReference>
<accession>A0ABY6FYI8</accession>
<evidence type="ECO:0000313" key="1">
    <source>
        <dbReference type="EMBL" id="UYG15985.1"/>
    </source>
</evidence>
<dbReference type="SUPFAM" id="SSF48452">
    <property type="entry name" value="TPR-like"/>
    <property type="match status" value="1"/>
</dbReference>
<name>A0ABY6FYI8_9MICO</name>
<dbReference type="InterPro" id="IPR036249">
    <property type="entry name" value="Thioredoxin-like_sf"/>
</dbReference>
<organism evidence="1 2">
    <name type="scientific">Brachybacterium huguangmaarense</name>
    <dbReference type="NCBI Taxonomy" id="1652028"/>
    <lineage>
        <taxon>Bacteria</taxon>
        <taxon>Bacillati</taxon>
        <taxon>Actinomycetota</taxon>
        <taxon>Actinomycetes</taxon>
        <taxon>Micrococcales</taxon>
        <taxon>Dermabacteraceae</taxon>
        <taxon>Brachybacterium</taxon>
    </lineage>
</organism>
<dbReference type="Pfam" id="PF14561">
    <property type="entry name" value="TPR_20"/>
    <property type="match status" value="1"/>
</dbReference>
<sequence>MSDPYGMIDLSTLRHDAPAADAGEPGVYEIAVTEQGLEQVIADSDTVATLLVVTSSRVPRGAEFLAVLRRLVDAQRGVLRLATVDADTQPRVAGALRVQNLPTALLLLRGQIQPLFEGAVAEAELAPVLDQVAQLAASQGLPGLAAGDEAPAEEDEPLSPLEQAAYDAIQSGDLDAAVAAYQSLLNENPADAEAKAGLATVHLMQRTQGADLDAARTTGAERPGDLEAQLLVADLDVLGGHVDDAFARLLDQLRGADEETRDAVRTRLLELFEVVGAEDPRVAAARRRMANLLY</sequence>
<keyword evidence="2" id="KW-1185">Reference proteome</keyword>
<protein>
    <submittedName>
        <fullName evidence="1">Tetratricopeptide repeat protein</fullName>
    </submittedName>
</protein>